<protein>
    <recommendedName>
        <fullName evidence="3">Melibiase</fullName>
    </recommendedName>
</protein>
<accession>A0A1G9RA71</accession>
<evidence type="ECO:0000313" key="1">
    <source>
        <dbReference type="EMBL" id="SDM20222.1"/>
    </source>
</evidence>
<sequence length="699" mass="80586">MKPTQYRMKSRKSVYSIIVPIIIFLLVSCASKTEFLIENESLARTIEITDGKLHTAQIFNKIGGKKIIPNDKQEFKLRISQGTHLEGTDVELTSEDFTFVKVLHEGNSSLGFLLENSKYELQLELYYELEKDDFYIRKHLKIESAKPVTLERIDVESMVIEDIYQPYKLKQITAQGVAEWKPGLGQPLYTTKSATFWGMEFPASYNYVKEGRGLCGYLWGKEIKPGETYTSYKSVIGVCDDPEFVQDAFFEYIDRIRIRPLRLQVQYNSWFDYYSGVNREKFIESVATVHQKLVAERGVVPLNAYVIDDGWQDTNADWSDKTWKVNQKFDTDFKSSKAQVTLAKSKLGLWMSPGCLLGAEPAARKYKEQGFEVLAKWMSLAGPRYMQLLEDRILELTGNGVSYFKLDGLFGHLNTREFELHGDTYGIPYMPQLGTADLMASDSILNNHKFDELKTYYLVAGTERLMQIFEKQHEVDPDVYVVISNGAYLSPWWLMYIDAVWMINAGDAAGGSNRTEELVYRDGVYYDTWQKENTQFPINSVFNHEPKKTSTGESQKAFSEYLWMNLSRGTGFIELYIKTKQLSETDWDVLARGLKWARKSFPYFKRSRMHGGNPKNLEVYGYSGWNEDGGFISFHNPSDEQRNYTVKLDRKLGVLPEKENYKTMTPLDNAEEMVGKIQTYGSELEIKLAPREVKVLDFK</sequence>
<evidence type="ECO:0008006" key="3">
    <source>
        <dbReference type="Google" id="ProtNLM"/>
    </source>
</evidence>
<dbReference type="Gene3D" id="3.20.20.70">
    <property type="entry name" value="Aldolase class I"/>
    <property type="match status" value="1"/>
</dbReference>
<keyword evidence="2" id="KW-1185">Reference proteome</keyword>
<dbReference type="AlphaFoldDB" id="A0A1G9RA71"/>
<dbReference type="EMBL" id="FNGV01000006">
    <property type="protein sequence ID" value="SDM20222.1"/>
    <property type="molecule type" value="Genomic_DNA"/>
</dbReference>
<dbReference type="Proteomes" id="UP000199440">
    <property type="component" value="Unassembled WGS sequence"/>
</dbReference>
<dbReference type="STRING" id="192904.SAMN04488514_10654"/>
<evidence type="ECO:0000313" key="2">
    <source>
        <dbReference type="Proteomes" id="UP000199440"/>
    </source>
</evidence>
<proteinExistence type="predicted"/>
<organism evidence="1 2">
    <name type="scientific">Kriegella aquimaris</name>
    <dbReference type="NCBI Taxonomy" id="192904"/>
    <lineage>
        <taxon>Bacteria</taxon>
        <taxon>Pseudomonadati</taxon>
        <taxon>Bacteroidota</taxon>
        <taxon>Flavobacteriia</taxon>
        <taxon>Flavobacteriales</taxon>
        <taxon>Flavobacteriaceae</taxon>
        <taxon>Kriegella</taxon>
    </lineage>
</organism>
<dbReference type="PROSITE" id="PS51257">
    <property type="entry name" value="PROKAR_LIPOPROTEIN"/>
    <property type="match status" value="1"/>
</dbReference>
<name>A0A1G9RA71_9FLAO</name>
<gene>
    <name evidence="1" type="ORF">SAMN04488514_10654</name>
</gene>
<dbReference type="InterPro" id="IPR013785">
    <property type="entry name" value="Aldolase_TIM"/>
</dbReference>
<dbReference type="SUPFAM" id="SSF51445">
    <property type="entry name" value="(Trans)glycosidases"/>
    <property type="match status" value="1"/>
</dbReference>
<dbReference type="InterPro" id="IPR017853">
    <property type="entry name" value="GH"/>
</dbReference>
<reference evidence="1 2" key="1">
    <citation type="submission" date="2016-10" db="EMBL/GenBank/DDBJ databases">
        <authorList>
            <person name="de Groot N.N."/>
        </authorList>
    </citation>
    <scope>NUCLEOTIDE SEQUENCE [LARGE SCALE GENOMIC DNA]</scope>
    <source>
        <strain evidence="1 2">DSM 19886</strain>
    </source>
</reference>